<accession>A0A2P8HH97</accession>
<keyword evidence="2" id="KW-1185">Reference proteome</keyword>
<dbReference type="AlphaFoldDB" id="A0A2P8HH97"/>
<dbReference type="EMBL" id="PYAW01000004">
    <property type="protein sequence ID" value="PSL45570.1"/>
    <property type="molecule type" value="Genomic_DNA"/>
</dbReference>
<name>A0A2P8HH97_CHINA</name>
<gene>
    <name evidence="1" type="ORF">CLV51_104276</name>
</gene>
<proteinExistence type="predicted"/>
<dbReference type="Proteomes" id="UP000240971">
    <property type="component" value="Unassembled WGS sequence"/>
</dbReference>
<reference evidence="1 2" key="1">
    <citation type="submission" date="2018-03" db="EMBL/GenBank/DDBJ databases">
        <title>Genomic Encyclopedia of Archaeal and Bacterial Type Strains, Phase II (KMG-II): from individual species to whole genera.</title>
        <authorList>
            <person name="Goeker M."/>
        </authorList>
    </citation>
    <scope>NUCLEOTIDE SEQUENCE [LARGE SCALE GENOMIC DNA]</scope>
    <source>
        <strain evidence="1 2">DSM 24859</strain>
    </source>
</reference>
<evidence type="ECO:0000313" key="2">
    <source>
        <dbReference type="Proteomes" id="UP000240971"/>
    </source>
</evidence>
<evidence type="ECO:0000313" key="1">
    <source>
        <dbReference type="EMBL" id="PSL45570.1"/>
    </source>
</evidence>
<comment type="caution">
    <text evidence="1">The sequence shown here is derived from an EMBL/GenBank/DDBJ whole genome shotgun (WGS) entry which is preliminary data.</text>
</comment>
<organism evidence="1 2">
    <name type="scientific">Chitinophaga niastensis</name>
    <dbReference type="NCBI Taxonomy" id="536980"/>
    <lineage>
        <taxon>Bacteria</taxon>
        <taxon>Pseudomonadati</taxon>
        <taxon>Bacteroidota</taxon>
        <taxon>Chitinophagia</taxon>
        <taxon>Chitinophagales</taxon>
        <taxon>Chitinophagaceae</taxon>
        <taxon>Chitinophaga</taxon>
    </lineage>
</organism>
<dbReference type="RefSeq" id="WP_146151333.1">
    <property type="nucleotide sequence ID" value="NZ_PYAW01000004.1"/>
</dbReference>
<protein>
    <submittedName>
        <fullName evidence="1">Uncharacterized protein</fullName>
    </submittedName>
</protein>
<sequence>MIAALFIRLVGGDAEKALEELHHRYYRPLLRFVDATINCREVGGLLISTQSFFLTLTRYGLEKVSITITCRRLTGW</sequence>